<gene>
    <name evidence="1" type="ORF">LCGC14_2420710</name>
</gene>
<sequence length="93" mass="10599">MKQVKIPIHAIHWIDACHAFEPSQMNTTLSAAIDIGYILERHKDRIILIRQIFDYGKCRHTMVIPNKGIVKIIKVGVLTLPEGFIKIIPINEA</sequence>
<comment type="caution">
    <text evidence="1">The sequence shown here is derived from an EMBL/GenBank/DDBJ whole genome shotgun (WGS) entry which is preliminary data.</text>
</comment>
<name>A0A0F9E1T1_9ZZZZ</name>
<reference evidence="1" key="1">
    <citation type="journal article" date="2015" name="Nature">
        <title>Complex archaea that bridge the gap between prokaryotes and eukaryotes.</title>
        <authorList>
            <person name="Spang A."/>
            <person name="Saw J.H."/>
            <person name="Jorgensen S.L."/>
            <person name="Zaremba-Niedzwiedzka K."/>
            <person name="Martijn J."/>
            <person name="Lind A.E."/>
            <person name="van Eijk R."/>
            <person name="Schleper C."/>
            <person name="Guy L."/>
            <person name="Ettema T.J."/>
        </authorList>
    </citation>
    <scope>NUCLEOTIDE SEQUENCE</scope>
</reference>
<protein>
    <submittedName>
        <fullName evidence="1">Uncharacterized protein</fullName>
    </submittedName>
</protein>
<dbReference type="EMBL" id="LAZR01036797">
    <property type="protein sequence ID" value="KKL23901.1"/>
    <property type="molecule type" value="Genomic_DNA"/>
</dbReference>
<dbReference type="AlphaFoldDB" id="A0A0F9E1T1"/>
<accession>A0A0F9E1T1</accession>
<organism evidence="1">
    <name type="scientific">marine sediment metagenome</name>
    <dbReference type="NCBI Taxonomy" id="412755"/>
    <lineage>
        <taxon>unclassified sequences</taxon>
        <taxon>metagenomes</taxon>
        <taxon>ecological metagenomes</taxon>
    </lineage>
</organism>
<proteinExistence type="predicted"/>
<evidence type="ECO:0000313" key="1">
    <source>
        <dbReference type="EMBL" id="KKL23901.1"/>
    </source>
</evidence>